<dbReference type="Proteomes" id="UP000054926">
    <property type="component" value="Unassembled WGS sequence"/>
</dbReference>
<dbReference type="OrthoDB" id="9955929at2"/>
<name>A0A0W0ZE67_9GAMM</name>
<dbReference type="EMBL" id="LNYY01000021">
    <property type="protein sequence ID" value="KTD67392.1"/>
    <property type="molecule type" value="Genomic_DNA"/>
</dbReference>
<sequence>MPSGKQREYFHKKTQEALQNLQKVGTLHFFRDPIFNEALAIPIPKTKKVDSLETYLDNLSNVFNSILYSAEAGFYNALKVSDQASQVAPVASFCLEVLGSIIYKISELLPKDDKEIELQPMIKGN</sequence>
<keyword evidence="2" id="KW-1185">Reference proteome</keyword>
<dbReference type="PATRIC" id="fig|947033.5.peg.3824"/>
<reference evidence="1 2" key="1">
    <citation type="submission" date="2015-11" db="EMBL/GenBank/DDBJ databases">
        <title>Genomic analysis of 38 Legionella species identifies large and diverse effector repertoires.</title>
        <authorList>
            <person name="Burstein D."/>
            <person name="Amaro F."/>
            <person name="Zusman T."/>
            <person name="Lifshitz Z."/>
            <person name="Cohen O."/>
            <person name="Gilbert J.A."/>
            <person name="Pupko T."/>
            <person name="Shuman H.A."/>
            <person name="Segal G."/>
        </authorList>
    </citation>
    <scope>NUCLEOTIDE SEQUENCE [LARGE SCALE GENOMIC DNA]</scope>
    <source>
        <strain evidence="1 2">IMVS3376</strain>
    </source>
</reference>
<evidence type="ECO:0000313" key="1">
    <source>
        <dbReference type="EMBL" id="KTD67392.1"/>
    </source>
</evidence>
<dbReference type="RefSeq" id="WP_058512383.1">
    <property type="nucleotide sequence ID" value="NZ_DAIOMV010000001.1"/>
</dbReference>
<evidence type="ECO:0000313" key="2">
    <source>
        <dbReference type="Proteomes" id="UP000054926"/>
    </source>
</evidence>
<dbReference type="AlphaFoldDB" id="A0A0W0ZE67"/>
<protein>
    <submittedName>
        <fullName evidence="1">Uncharacterized protein</fullName>
    </submittedName>
</protein>
<comment type="caution">
    <text evidence="1">The sequence shown here is derived from an EMBL/GenBank/DDBJ whole genome shotgun (WGS) entry which is preliminary data.</text>
</comment>
<gene>
    <name evidence="1" type="ORF">Lste_3598</name>
</gene>
<dbReference type="STRING" id="947033.Lste_3598"/>
<proteinExistence type="predicted"/>
<organism evidence="1 2">
    <name type="scientific">Legionella steelei</name>
    <dbReference type="NCBI Taxonomy" id="947033"/>
    <lineage>
        <taxon>Bacteria</taxon>
        <taxon>Pseudomonadati</taxon>
        <taxon>Pseudomonadota</taxon>
        <taxon>Gammaproteobacteria</taxon>
        <taxon>Legionellales</taxon>
        <taxon>Legionellaceae</taxon>
        <taxon>Legionella</taxon>
    </lineage>
</organism>
<accession>A0A0W0ZE67</accession>